<protein>
    <submittedName>
        <fullName evidence="1">Piso0_001887 protein</fullName>
    </submittedName>
</protein>
<reference evidence="1 2" key="1">
    <citation type="journal article" date="2012" name="G3 (Bethesda)">
        <title>Pichia sorbitophila, an interspecies yeast hybrid reveals early steps of genome resolution following polyploidization.</title>
        <authorList>
            <person name="Leh Louis V."/>
            <person name="Despons L."/>
            <person name="Friedrich A."/>
            <person name="Martin T."/>
            <person name="Durrens P."/>
            <person name="Casaregola S."/>
            <person name="Neuveglise C."/>
            <person name="Fairhead C."/>
            <person name="Marck C."/>
            <person name="Cruz J.A."/>
            <person name="Straub M.L."/>
            <person name="Kugler V."/>
            <person name="Sacerdot C."/>
            <person name="Uzunov Z."/>
            <person name="Thierry A."/>
            <person name="Weiss S."/>
            <person name="Bleykasten C."/>
            <person name="De Montigny J."/>
            <person name="Jacques N."/>
            <person name="Jung P."/>
            <person name="Lemaire M."/>
            <person name="Mallet S."/>
            <person name="Morel G."/>
            <person name="Richard G.F."/>
            <person name="Sarkar A."/>
            <person name="Savel G."/>
            <person name="Schacherer J."/>
            <person name="Seret M.L."/>
            <person name="Talla E."/>
            <person name="Samson G."/>
            <person name="Jubin C."/>
            <person name="Poulain J."/>
            <person name="Vacherie B."/>
            <person name="Barbe V."/>
            <person name="Pelletier E."/>
            <person name="Sherman D.J."/>
            <person name="Westhof E."/>
            <person name="Weissenbach J."/>
            <person name="Baret P.V."/>
            <person name="Wincker P."/>
            <person name="Gaillardin C."/>
            <person name="Dujon B."/>
            <person name="Souciet J.L."/>
        </authorList>
    </citation>
    <scope>NUCLEOTIDE SEQUENCE [LARGE SCALE GENOMIC DNA]</scope>
    <source>
        <strain evidence="2">ATCC MYA-4447 / BCRC 22081 / CBS 7064 / NBRC 10061 / NRRL Y-12695</strain>
    </source>
</reference>
<name>G8YPC2_PICSO</name>
<evidence type="ECO:0000313" key="2">
    <source>
        <dbReference type="Proteomes" id="UP000005222"/>
    </source>
</evidence>
<gene>
    <name evidence="1" type="primary">Piso0_001887</name>
    <name evidence="1" type="ORF">GNLVRS01_PISO0E14788g</name>
</gene>
<dbReference type="InParanoid" id="G8YPC2"/>
<dbReference type="EMBL" id="FO082055">
    <property type="protein sequence ID" value="CCE79790.1"/>
    <property type="molecule type" value="Genomic_DNA"/>
</dbReference>
<proteinExistence type="predicted"/>
<organism evidence="1 2">
    <name type="scientific">Pichia sorbitophila (strain ATCC MYA-4447 / BCRC 22081 / CBS 7064 / NBRC 10061 / NRRL Y-12695)</name>
    <name type="common">Hybrid yeast</name>
    <dbReference type="NCBI Taxonomy" id="559304"/>
    <lineage>
        <taxon>Eukaryota</taxon>
        <taxon>Fungi</taxon>
        <taxon>Dikarya</taxon>
        <taxon>Ascomycota</taxon>
        <taxon>Saccharomycotina</taxon>
        <taxon>Pichiomycetes</taxon>
        <taxon>Debaryomycetaceae</taxon>
        <taxon>Millerozyma</taxon>
    </lineage>
</organism>
<dbReference type="AlphaFoldDB" id="G8YPC2"/>
<keyword evidence="2" id="KW-1185">Reference proteome</keyword>
<accession>G8YPC2</accession>
<dbReference type="Proteomes" id="UP000005222">
    <property type="component" value="Chromosome E"/>
</dbReference>
<dbReference type="HOGENOM" id="CLU_2184923_0_0_1"/>
<sequence length="109" mass="12558">MLLFSIATLLYFTVVFGCLGVWKTIHRIRPHGGSAFYFRSAASTIFVNTGKWHDHVIIAIISKIYKCYVFAFDERYMLISASVLNFCNKTVCCLYLYLYLYLFVPASSL</sequence>
<evidence type="ECO:0000313" key="1">
    <source>
        <dbReference type="EMBL" id="CCE79790.1"/>
    </source>
</evidence>